<comment type="subcellular location">
    <subcellularLocation>
        <location evidence="5 6">Cell membrane</location>
        <topology evidence="5 6">Multi-pass membrane protein</topology>
    </subcellularLocation>
    <subcellularLocation>
        <location evidence="1">Membrane</location>
        <topology evidence="1">Multi-pass membrane protein</topology>
    </subcellularLocation>
</comment>
<feature type="transmembrane region" description="Helical" evidence="5">
    <location>
        <begin position="24"/>
        <end position="47"/>
    </location>
</feature>
<evidence type="ECO:0000256" key="3">
    <source>
        <dbReference type="ARBA" id="ARBA00022989"/>
    </source>
</evidence>
<dbReference type="AlphaFoldDB" id="A0A8T7LS49"/>
<evidence type="ECO:0000256" key="6">
    <source>
        <dbReference type="RuleBase" id="RU000471"/>
    </source>
</evidence>
<dbReference type="PANTHER" id="PTHR11432">
    <property type="entry name" value="NADH DEHYDROGENASE SUBUNIT 1"/>
    <property type="match status" value="1"/>
</dbReference>
<feature type="transmembrane region" description="Helical" evidence="5">
    <location>
        <begin position="302"/>
        <end position="318"/>
    </location>
</feature>
<dbReference type="InterPro" id="IPR018086">
    <property type="entry name" value="NADH_UbQ_OxRdtase_su1_CS"/>
</dbReference>
<dbReference type="GO" id="GO:0016655">
    <property type="term" value="F:oxidoreductase activity, acting on NAD(P)H, quinone or similar compound as acceptor"/>
    <property type="evidence" value="ECO:0007669"/>
    <property type="project" value="UniProtKB-UniRule"/>
</dbReference>
<keyword evidence="2 5" id="KW-0812">Transmembrane</keyword>
<sequence>MFSLALFDVVNATAAKVNAPEEPVIWFLQTFVTLFIIMNVVLVIMAYQTWAERKVMALSQQRLGPMRTGPIGLLQPIADAVKLLNKEYIVPRDADKTLFFFAPIIGFIPAVAAFAVIPWGDATSEGLLGGWLRPIIANLNMGILYLLALSSIGVYGIVMSGYTSGNKYATLGSIRSSAQVVSYELTLGLGLMGTLIMAGSLNLNDVVLAQKNTMWYIIPQFFGFVVYAISGIAETNRNPFDLPEAESELVAGYHLEYGAMHFGMVYLGEYINMNVIAATVATLYLGGWAAPASFLEFIPGPIWLFLKFGLFLFLYYWIRVTLPRFRYDQLMGFCWKVLFPIALANVAITAIFKYLGITFGWWG</sequence>
<keyword evidence="4 5" id="KW-0472">Membrane</keyword>
<dbReference type="PROSITE" id="PS00668">
    <property type="entry name" value="COMPLEX1_ND1_2"/>
    <property type="match status" value="1"/>
</dbReference>
<evidence type="ECO:0000313" key="8">
    <source>
        <dbReference type="EMBL" id="WJW66710.1"/>
    </source>
</evidence>
<evidence type="ECO:0000313" key="10">
    <source>
        <dbReference type="Proteomes" id="UP001431572"/>
    </source>
</evidence>
<organism evidence="7 9">
    <name type="scientific">Candidatus Chlorohelix allophototropha</name>
    <dbReference type="NCBI Taxonomy" id="3003348"/>
    <lineage>
        <taxon>Bacteria</taxon>
        <taxon>Bacillati</taxon>
        <taxon>Chloroflexota</taxon>
        <taxon>Chloroflexia</taxon>
        <taxon>Candidatus Chloroheliales</taxon>
        <taxon>Candidatus Chloroheliaceae</taxon>
        <taxon>Candidatus Chlorohelix</taxon>
    </lineage>
</organism>
<keyword evidence="5" id="KW-1278">Translocase</keyword>
<accession>A0A8T7LS49</accession>
<dbReference type="PANTHER" id="PTHR11432:SF3">
    <property type="entry name" value="NADH-UBIQUINONE OXIDOREDUCTASE CHAIN 1"/>
    <property type="match status" value="1"/>
</dbReference>
<dbReference type="RefSeq" id="WP_341468602.1">
    <property type="nucleotide sequence ID" value="NZ_CP128399.1"/>
</dbReference>
<reference evidence="8" key="2">
    <citation type="journal article" date="2024" name="Nature">
        <title>Anoxygenic phototroph of the Chloroflexota uses a type I reaction centre.</title>
        <authorList>
            <person name="Tsuji J.M."/>
            <person name="Shaw N.A."/>
            <person name="Nagashima S."/>
            <person name="Venkiteswaran J.J."/>
            <person name="Schiff S.L."/>
            <person name="Watanabe T."/>
            <person name="Fukui M."/>
            <person name="Hanada S."/>
            <person name="Tank M."/>
            <person name="Neufeld J.D."/>
        </authorList>
    </citation>
    <scope>NUCLEOTIDE SEQUENCE</scope>
    <source>
        <strain evidence="8">L227-S17</strain>
    </source>
</reference>
<evidence type="ECO:0000313" key="7">
    <source>
        <dbReference type="EMBL" id="NWJ44828.1"/>
    </source>
</evidence>
<evidence type="ECO:0000256" key="1">
    <source>
        <dbReference type="ARBA" id="ARBA00004141"/>
    </source>
</evidence>
<evidence type="ECO:0000313" key="9">
    <source>
        <dbReference type="Proteomes" id="UP000521676"/>
    </source>
</evidence>
<dbReference type="GO" id="GO:0048038">
    <property type="term" value="F:quinone binding"/>
    <property type="evidence" value="ECO:0007669"/>
    <property type="project" value="UniProtKB-KW"/>
</dbReference>
<keyword evidence="3 5" id="KW-1133">Transmembrane helix</keyword>
<proteinExistence type="inferred from homology"/>
<evidence type="ECO:0000256" key="4">
    <source>
        <dbReference type="ARBA" id="ARBA00023136"/>
    </source>
</evidence>
<dbReference type="GO" id="GO:0003954">
    <property type="term" value="F:NADH dehydrogenase activity"/>
    <property type="evidence" value="ECO:0007669"/>
    <property type="project" value="TreeGrafter"/>
</dbReference>
<dbReference type="Proteomes" id="UP001431572">
    <property type="component" value="Chromosome 1"/>
</dbReference>
<dbReference type="GO" id="GO:0005886">
    <property type="term" value="C:plasma membrane"/>
    <property type="evidence" value="ECO:0007669"/>
    <property type="project" value="UniProtKB-SubCell"/>
</dbReference>
<keyword evidence="5 6" id="KW-0520">NAD</keyword>
<dbReference type="HAMAP" id="MF_01350">
    <property type="entry name" value="NDH1_NuoH"/>
    <property type="match status" value="1"/>
</dbReference>
<evidence type="ECO:0000256" key="5">
    <source>
        <dbReference type="HAMAP-Rule" id="MF_01350"/>
    </source>
</evidence>
<keyword evidence="7" id="KW-0560">Oxidoreductase</keyword>
<keyword evidence="10" id="KW-1185">Reference proteome</keyword>
<feature type="transmembrane region" description="Helical" evidence="5">
    <location>
        <begin position="213"/>
        <end position="233"/>
    </location>
</feature>
<feature type="transmembrane region" description="Helical" evidence="5">
    <location>
        <begin position="98"/>
        <end position="119"/>
    </location>
</feature>
<dbReference type="EC" id="7.1.1.-" evidence="5"/>
<dbReference type="EMBL" id="CP128399">
    <property type="protein sequence ID" value="WJW66710.1"/>
    <property type="molecule type" value="Genomic_DNA"/>
</dbReference>
<comment type="similarity">
    <text evidence="5 6">Belongs to the complex I subunit 1 family.</text>
</comment>
<keyword evidence="5" id="KW-0830">Ubiquinone</keyword>
<name>A0A8T7LS49_9CHLR</name>
<keyword evidence="5" id="KW-1003">Cell membrane</keyword>
<comment type="function">
    <text evidence="5">NDH-1 shuttles electrons from NADH, via FMN and iron-sulfur (Fe-S) centers, to quinones in the respiratory chain. The immediate electron acceptor for the enzyme in this species is believed to be ubiquinone. Couples the redox reaction to proton translocation (for every two electrons transferred, four hydrogen ions are translocated across the cytoplasmic membrane), and thus conserves the redox energy in a proton gradient. This subunit may bind ubiquinone.</text>
</comment>
<dbReference type="GO" id="GO:0009060">
    <property type="term" value="P:aerobic respiration"/>
    <property type="evidence" value="ECO:0007669"/>
    <property type="project" value="TreeGrafter"/>
</dbReference>
<feature type="transmembrane region" description="Helical" evidence="5">
    <location>
        <begin position="338"/>
        <end position="362"/>
    </location>
</feature>
<dbReference type="Proteomes" id="UP000521676">
    <property type="component" value="Unassembled WGS sequence"/>
</dbReference>
<dbReference type="Pfam" id="PF00146">
    <property type="entry name" value="NADHdh"/>
    <property type="match status" value="1"/>
</dbReference>
<keyword evidence="5" id="KW-0874">Quinone</keyword>
<feature type="transmembrane region" description="Helical" evidence="5">
    <location>
        <begin position="270"/>
        <end position="290"/>
    </location>
</feature>
<comment type="subunit">
    <text evidence="5">NDH-1 is composed of 14 different subunits. Subunits NuoA, H, J, K, L, M, N constitute the membrane sector of the complex.</text>
</comment>
<evidence type="ECO:0000256" key="2">
    <source>
        <dbReference type="ARBA" id="ARBA00022692"/>
    </source>
</evidence>
<dbReference type="InterPro" id="IPR001694">
    <property type="entry name" value="NADH_UbQ_OxRdtase_su1/FPO"/>
</dbReference>
<dbReference type="NCBIfam" id="NF004741">
    <property type="entry name" value="PRK06076.1-2"/>
    <property type="match status" value="1"/>
</dbReference>
<protein>
    <recommendedName>
        <fullName evidence="5">NADH-quinone oxidoreductase subunit H</fullName>
        <ecNumber evidence="5">7.1.1.-</ecNumber>
    </recommendedName>
    <alternativeName>
        <fullName evidence="5">NADH dehydrogenase I subunit H</fullName>
    </alternativeName>
    <alternativeName>
        <fullName evidence="5">NDH-1 subunit H</fullName>
    </alternativeName>
</protein>
<reference evidence="7 9" key="1">
    <citation type="submission" date="2020-06" db="EMBL/GenBank/DDBJ databases">
        <title>Anoxygenic phototrophic Chloroflexota member uses a Type I reaction center.</title>
        <authorList>
            <person name="Tsuji J.M."/>
            <person name="Shaw N.A."/>
            <person name="Nagashima S."/>
            <person name="Venkiteswaran J."/>
            <person name="Schiff S.L."/>
            <person name="Hanada S."/>
            <person name="Tank M."/>
            <person name="Neufeld J.D."/>
        </authorList>
    </citation>
    <scope>NUCLEOTIDE SEQUENCE [LARGE SCALE GENOMIC DNA]</scope>
    <source>
        <strain evidence="7">L227-S17</strain>
    </source>
</reference>
<gene>
    <name evidence="5 7" type="primary">nuoH</name>
    <name evidence="7" type="ORF">HXX08_03025</name>
    <name evidence="8" type="ORF">OZ401_002524</name>
</gene>
<dbReference type="EMBL" id="JACATZ010000001">
    <property type="protein sequence ID" value="NWJ44828.1"/>
    <property type="molecule type" value="Genomic_DNA"/>
</dbReference>
<comment type="catalytic activity">
    <reaction evidence="5">
        <text>a quinone + NADH + 5 H(+)(in) = a quinol + NAD(+) + 4 H(+)(out)</text>
        <dbReference type="Rhea" id="RHEA:57888"/>
        <dbReference type="ChEBI" id="CHEBI:15378"/>
        <dbReference type="ChEBI" id="CHEBI:24646"/>
        <dbReference type="ChEBI" id="CHEBI:57540"/>
        <dbReference type="ChEBI" id="CHEBI:57945"/>
        <dbReference type="ChEBI" id="CHEBI:132124"/>
    </reaction>
</comment>
<feature type="transmembrane region" description="Helical" evidence="5">
    <location>
        <begin position="139"/>
        <end position="159"/>
    </location>
</feature>
<dbReference type="PROSITE" id="PS00667">
    <property type="entry name" value="COMPLEX1_ND1_1"/>
    <property type="match status" value="1"/>
</dbReference>
<feature type="transmembrane region" description="Helical" evidence="5">
    <location>
        <begin position="180"/>
        <end position="201"/>
    </location>
</feature>